<dbReference type="Gene3D" id="2.40.70.10">
    <property type="entry name" value="Acid Proteases"/>
    <property type="match status" value="1"/>
</dbReference>
<dbReference type="PANTHER" id="PTHR38037:SF2">
    <property type="entry name" value="ATP-DEPENDENT ZINC PROTEASE DOMAIN-CONTAINING PROTEIN-RELATED"/>
    <property type="match status" value="1"/>
</dbReference>
<protein>
    <submittedName>
        <fullName evidence="3">ATP-dependent zinc protease</fullName>
    </submittedName>
</protein>
<evidence type="ECO:0000313" key="4">
    <source>
        <dbReference type="Proteomes" id="UP001301869"/>
    </source>
</evidence>
<name>A0ABY9YWE3_9GAMM</name>
<keyword evidence="3" id="KW-0378">Hydrolase</keyword>
<dbReference type="EMBL" id="CP119391">
    <property type="protein sequence ID" value="WNK18912.1"/>
    <property type="molecule type" value="Genomic_DNA"/>
</dbReference>
<sequence>MRYGFAGLAAMFSLVLVGCSMTPHETSTPAPLTEPDFRMRMGELESRIARQCDTSAMRQEQLDHYQEMSANVREIGGLLRRLRGDVATLQIRQDSEPRVIREACEADSLLSTKTLVGRSEWVGLPKLETYLKARIDSGAKTSSLSVREITDFERDGDDWVRFKLSLKDEDEVVEARRDEWIEAPVERRVRIIQATGEASRPVISLLMTLGPIRQKVEFTLNDRSHLDYPVLLGRRFLLDIALVDVAQRYVHERPSYESPDDDDDDEGDEHDDDDDDDDDD</sequence>
<keyword evidence="3" id="KW-0645">Protease</keyword>
<dbReference type="PROSITE" id="PS51257">
    <property type="entry name" value="PROKAR_LIPOPROTEIN"/>
    <property type="match status" value="1"/>
</dbReference>
<dbReference type="PANTHER" id="PTHR38037">
    <property type="entry name" value="ZN_PROTEASE DOMAIN-CONTAINING PROTEIN"/>
    <property type="match status" value="1"/>
</dbReference>
<proteinExistence type="predicted"/>
<dbReference type="Pfam" id="PF05618">
    <property type="entry name" value="Zn_protease"/>
    <property type="match status" value="1"/>
</dbReference>
<accession>A0ABY9YWE3</accession>
<gene>
    <name evidence="3" type="ORF">P1P91_08400</name>
</gene>
<evidence type="ECO:0000259" key="2">
    <source>
        <dbReference type="Pfam" id="PF05618"/>
    </source>
</evidence>
<dbReference type="InterPro" id="IPR008503">
    <property type="entry name" value="Asp_endopeptidase"/>
</dbReference>
<dbReference type="SUPFAM" id="SSF50630">
    <property type="entry name" value="Acid proteases"/>
    <property type="match status" value="1"/>
</dbReference>
<dbReference type="InterPro" id="IPR021109">
    <property type="entry name" value="Peptidase_aspartic_dom_sf"/>
</dbReference>
<dbReference type="Proteomes" id="UP001301869">
    <property type="component" value="Chromosome"/>
</dbReference>
<dbReference type="GO" id="GO:0008233">
    <property type="term" value="F:peptidase activity"/>
    <property type="evidence" value="ECO:0007669"/>
    <property type="project" value="UniProtKB-KW"/>
</dbReference>
<reference evidence="3 4" key="1">
    <citation type="submission" date="2023-03" db="EMBL/GenBank/DDBJ databases">
        <title>Halomonas sp. nov., isolated from Korean tranditional fermented seafood 'Jeotgal'.</title>
        <authorList>
            <person name="Kim B."/>
            <person name="Shin N.-R."/>
        </authorList>
    </citation>
    <scope>NUCLEOTIDE SEQUENCE [LARGE SCALE GENOMIC DNA]</scope>
    <source>
        <strain evidence="3 4">SG2L-4</strain>
    </source>
</reference>
<dbReference type="RefSeq" id="WP_311881924.1">
    <property type="nucleotide sequence ID" value="NZ_CP119391.1"/>
</dbReference>
<dbReference type="GO" id="GO:0006508">
    <property type="term" value="P:proteolysis"/>
    <property type="evidence" value="ECO:0007669"/>
    <property type="project" value="UniProtKB-KW"/>
</dbReference>
<evidence type="ECO:0000313" key="3">
    <source>
        <dbReference type="EMBL" id="WNK18912.1"/>
    </source>
</evidence>
<feature type="region of interest" description="Disordered" evidence="1">
    <location>
        <begin position="251"/>
        <end position="280"/>
    </location>
</feature>
<evidence type="ECO:0000256" key="1">
    <source>
        <dbReference type="SAM" id="MobiDB-lite"/>
    </source>
</evidence>
<feature type="domain" description="Retropepsin-like aspartic endopeptidase" evidence="2">
    <location>
        <begin position="116"/>
        <end position="253"/>
    </location>
</feature>
<organism evidence="3 4">
    <name type="scientific">Halomonas piscis</name>
    <dbReference type="NCBI Taxonomy" id="3031727"/>
    <lineage>
        <taxon>Bacteria</taxon>
        <taxon>Pseudomonadati</taxon>
        <taxon>Pseudomonadota</taxon>
        <taxon>Gammaproteobacteria</taxon>
        <taxon>Oceanospirillales</taxon>
        <taxon>Halomonadaceae</taxon>
        <taxon>Halomonas</taxon>
    </lineage>
</organism>
<keyword evidence="4" id="KW-1185">Reference proteome</keyword>
<feature type="compositionally biased region" description="Acidic residues" evidence="1">
    <location>
        <begin position="258"/>
        <end position="280"/>
    </location>
</feature>